<evidence type="ECO:0000259" key="1">
    <source>
        <dbReference type="PROSITE" id="PS50157"/>
    </source>
</evidence>
<dbReference type="InterPro" id="IPR013087">
    <property type="entry name" value="Znf_C2H2_type"/>
</dbReference>
<proteinExistence type="predicted"/>
<organism evidence="2">
    <name type="scientific">viral metagenome</name>
    <dbReference type="NCBI Taxonomy" id="1070528"/>
    <lineage>
        <taxon>unclassified sequences</taxon>
        <taxon>metagenomes</taxon>
        <taxon>organismal metagenomes</taxon>
    </lineage>
</organism>
<dbReference type="Gene3D" id="3.30.160.60">
    <property type="entry name" value="Classic Zinc Finger"/>
    <property type="match status" value="1"/>
</dbReference>
<feature type="domain" description="C2H2-type" evidence="1">
    <location>
        <begin position="53"/>
        <end position="80"/>
    </location>
</feature>
<sequence length="314" mass="36714">MELAKVAQKFCCEKCDYSCSRKNDFSKHCLTSKHLKVTDLETQLTANSQIEEFQCKSCNKLYKSRTGLWKHNKTCIEPKKIYNEIQLEVSNIDSKVDKIMTAIDKKDDLIIKQDNLIVKLLDQNTLLQNQVIELCKEKNTVINNTINTTNNNNFNIQFFLNEQCKDAVNLIDFINSLQLQLHDLETTGKLGYVEGISRIFINGLKQLETHKRPIHCSDAKREIFYVKDKDTWERENKEKNHLKKAIKMITHKNFKQLPEWEKKNPDCFDSNSKKNDEYNLLINRSTGSSTEEQDEKNYNKIIKNVAKEVVIEKV</sequence>
<accession>A0A6C0F6E7</accession>
<evidence type="ECO:0000313" key="2">
    <source>
        <dbReference type="EMBL" id="QHT36193.1"/>
    </source>
</evidence>
<protein>
    <recommendedName>
        <fullName evidence="1">C2H2-type domain-containing protein</fullName>
    </recommendedName>
</protein>
<dbReference type="AlphaFoldDB" id="A0A6C0F6E7"/>
<name>A0A6C0F6E7_9ZZZZ</name>
<dbReference type="EMBL" id="MN739032">
    <property type="protein sequence ID" value="QHT36193.1"/>
    <property type="molecule type" value="Genomic_DNA"/>
</dbReference>
<reference evidence="2" key="1">
    <citation type="journal article" date="2020" name="Nature">
        <title>Giant virus diversity and host interactions through global metagenomics.</title>
        <authorList>
            <person name="Schulz F."/>
            <person name="Roux S."/>
            <person name="Paez-Espino D."/>
            <person name="Jungbluth S."/>
            <person name="Walsh D.A."/>
            <person name="Denef V.J."/>
            <person name="McMahon K.D."/>
            <person name="Konstantinidis K.T."/>
            <person name="Eloe-Fadrosh E.A."/>
            <person name="Kyrpides N.C."/>
            <person name="Woyke T."/>
        </authorList>
    </citation>
    <scope>NUCLEOTIDE SEQUENCE</scope>
    <source>
        <strain evidence="2">GVMAG-M-3300009182-46</strain>
    </source>
</reference>
<dbReference type="PROSITE" id="PS00028">
    <property type="entry name" value="ZINC_FINGER_C2H2_1"/>
    <property type="match status" value="1"/>
</dbReference>
<dbReference type="PROSITE" id="PS50157">
    <property type="entry name" value="ZINC_FINGER_C2H2_2"/>
    <property type="match status" value="1"/>
</dbReference>